<comment type="catalytic activity">
    <reaction evidence="7 8">
        <text>2 pyruvate + H(+) = (2S)-2-acetolactate + CO2</text>
        <dbReference type="Rhea" id="RHEA:25249"/>
        <dbReference type="ChEBI" id="CHEBI:15361"/>
        <dbReference type="ChEBI" id="CHEBI:15378"/>
        <dbReference type="ChEBI" id="CHEBI:16526"/>
        <dbReference type="ChEBI" id="CHEBI:58476"/>
        <dbReference type="EC" id="2.2.1.6"/>
    </reaction>
</comment>
<dbReference type="PANTHER" id="PTHR30239:SF0">
    <property type="entry name" value="ACETOLACTATE SYNTHASE SMALL SUBUNIT 1, CHLOROPLASTIC"/>
    <property type="match status" value="1"/>
</dbReference>
<evidence type="ECO:0000256" key="6">
    <source>
        <dbReference type="ARBA" id="ARBA00023304"/>
    </source>
</evidence>
<evidence type="ECO:0000256" key="8">
    <source>
        <dbReference type="RuleBase" id="RU368092"/>
    </source>
</evidence>
<comment type="subunit">
    <text evidence="4 8">Dimer of large and small chains.</text>
</comment>
<name>A0ABR7MW63_9FIRM</name>
<evidence type="ECO:0000256" key="2">
    <source>
        <dbReference type="ARBA" id="ARBA00005025"/>
    </source>
</evidence>
<dbReference type="PROSITE" id="PS51671">
    <property type="entry name" value="ACT"/>
    <property type="match status" value="1"/>
</dbReference>
<dbReference type="InterPro" id="IPR019455">
    <property type="entry name" value="Acetolactate_synth_ssu_C"/>
</dbReference>
<dbReference type="Pfam" id="PF22629">
    <property type="entry name" value="ACT_AHAS_ss"/>
    <property type="match status" value="1"/>
</dbReference>
<comment type="function">
    <text evidence="8">Catalyzes the conversion of 2 pyruvate molecules into acetolactate in the first common step of the biosynthetic pathway of the branched-amino acids such as leucine, isoleucine, and valine.</text>
</comment>
<dbReference type="InterPro" id="IPR004789">
    <property type="entry name" value="Acetalactate_synth_ssu"/>
</dbReference>
<keyword evidence="5 8" id="KW-0028">Amino-acid biosynthesis</keyword>
<keyword evidence="6 8" id="KW-0100">Branched-chain amino acid biosynthesis</keyword>
<dbReference type="NCBIfam" id="NF008864">
    <property type="entry name" value="PRK11895.1"/>
    <property type="match status" value="1"/>
</dbReference>
<dbReference type="Pfam" id="PF10369">
    <property type="entry name" value="ALS_ss_C"/>
    <property type="match status" value="1"/>
</dbReference>
<dbReference type="PANTHER" id="PTHR30239">
    <property type="entry name" value="ACETOLACTATE SYNTHASE SMALL SUBUNIT"/>
    <property type="match status" value="1"/>
</dbReference>
<evidence type="ECO:0000256" key="7">
    <source>
        <dbReference type="ARBA" id="ARBA00048670"/>
    </source>
</evidence>
<comment type="pathway">
    <text evidence="2 8">Amino-acid biosynthesis; L-valine biosynthesis; L-valine from pyruvate: step 1/4.</text>
</comment>
<dbReference type="InterPro" id="IPR039557">
    <property type="entry name" value="AHAS_ACT"/>
</dbReference>
<reference evidence="10 11" key="1">
    <citation type="submission" date="2020-08" db="EMBL/GenBank/DDBJ databases">
        <title>Genome public.</title>
        <authorList>
            <person name="Liu C."/>
            <person name="Sun Q."/>
        </authorList>
    </citation>
    <scope>NUCLEOTIDE SEQUENCE [LARGE SCALE GENOMIC DNA]</scope>
    <source>
        <strain evidence="10 11">BX3</strain>
    </source>
</reference>
<organism evidence="10 11">
    <name type="scientific">Jutongia hominis</name>
    <dbReference type="NCBI Taxonomy" id="2763664"/>
    <lineage>
        <taxon>Bacteria</taxon>
        <taxon>Bacillati</taxon>
        <taxon>Bacillota</taxon>
        <taxon>Clostridia</taxon>
        <taxon>Lachnospirales</taxon>
        <taxon>Lachnospiraceae</taxon>
        <taxon>Jutongia</taxon>
    </lineage>
</organism>
<dbReference type="SUPFAM" id="SSF55021">
    <property type="entry name" value="ACT-like"/>
    <property type="match status" value="2"/>
</dbReference>
<dbReference type="Proteomes" id="UP000637513">
    <property type="component" value="Unassembled WGS sequence"/>
</dbReference>
<feature type="domain" description="ACT" evidence="9">
    <location>
        <begin position="7"/>
        <end position="81"/>
    </location>
</feature>
<comment type="pathway">
    <text evidence="1 8">Amino-acid biosynthesis; L-isoleucine biosynthesis; L-isoleucine from 2-oxobutanoate: step 1/4.</text>
</comment>
<comment type="caution">
    <text evidence="10">The sequence shown here is derived from an EMBL/GenBank/DDBJ whole genome shotgun (WGS) entry which is preliminary data.</text>
</comment>
<evidence type="ECO:0000256" key="5">
    <source>
        <dbReference type="ARBA" id="ARBA00022605"/>
    </source>
</evidence>
<keyword evidence="8 10" id="KW-0808">Transferase</keyword>
<sequence length="168" mass="18991">MEIKKRCISLYVENRIGVLAKISGLLSGKSYNLDTLTVGETEDPTVSRMTIGMTMDDVTFEQVIKQLNRCVVVIKVIDFTEVPIHKKELLYIKVSSCSEKDKAEVFRLAKVFSLDIIDYDRNHIIVQCVKTEDANNDMIALFNKTFINRVEVVRGGSVAIEAVSTQER</sequence>
<gene>
    <name evidence="10" type="primary">ilvN</name>
    <name evidence="10" type="ORF">H8700_10065</name>
</gene>
<dbReference type="Gene3D" id="3.30.70.1150">
    <property type="entry name" value="ACT-like. Chain A, domain 2"/>
    <property type="match status" value="1"/>
</dbReference>
<accession>A0ABR7MW63</accession>
<dbReference type="InterPro" id="IPR045865">
    <property type="entry name" value="ACT-like_dom_sf"/>
</dbReference>
<evidence type="ECO:0000259" key="9">
    <source>
        <dbReference type="PROSITE" id="PS51671"/>
    </source>
</evidence>
<dbReference type="InterPro" id="IPR054480">
    <property type="entry name" value="AHAS_small-like_ACT"/>
</dbReference>
<dbReference type="EMBL" id="JACRSW010000033">
    <property type="protein sequence ID" value="MBC8558048.1"/>
    <property type="molecule type" value="Genomic_DNA"/>
</dbReference>
<protein>
    <recommendedName>
        <fullName evidence="8">Acetolactate synthase small subunit</fullName>
        <shortName evidence="8">AHAS</shortName>
        <shortName evidence="8">ALS</shortName>
        <ecNumber evidence="8">2.2.1.6</ecNumber>
    </recommendedName>
    <alternativeName>
        <fullName evidence="8">Acetohydroxy-acid synthase small subunit</fullName>
    </alternativeName>
</protein>
<keyword evidence="11" id="KW-1185">Reference proteome</keyword>
<evidence type="ECO:0000313" key="11">
    <source>
        <dbReference type="Proteomes" id="UP000637513"/>
    </source>
</evidence>
<comment type="similarity">
    <text evidence="3 8">Belongs to the acetolactate synthase small subunit family.</text>
</comment>
<dbReference type="GO" id="GO:0003984">
    <property type="term" value="F:acetolactate synthase activity"/>
    <property type="evidence" value="ECO:0007669"/>
    <property type="project" value="UniProtKB-EC"/>
</dbReference>
<proteinExistence type="inferred from homology"/>
<evidence type="ECO:0000256" key="3">
    <source>
        <dbReference type="ARBA" id="ARBA00006341"/>
    </source>
</evidence>
<dbReference type="RefSeq" id="WP_249305531.1">
    <property type="nucleotide sequence ID" value="NZ_JACRSW010000033.1"/>
</dbReference>
<dbReference type="NCBIfam" id="TIGR00119">
    <property type="entry name" value="acolac_sm"/>
    <property type="match status" value="1"/>
</dbReference>
<dbReference type="Gene3D" id="3.30.70.260">
    <property type="match status" value="1"/>
</dbReference>
<evidence type="ECO:0000256" key="1">
    <source>
        <dbReference type="ARBA" id="ARBA00004974"/>
    </source>
</evidence>
<evidence type="ECO:0000256" key="4">
    <source>
        <dbReference type="ARBA" id="ARBA00011744"/>
    </source>
</evidence>
<dbReference type="EC" id="2.2.1.6" evidence="8"/>
<dbReference type="CDD" id="cd04878">
    <property type="entry name" value="ACT_AHAS"/>
    <property type="match status" value="1"/>
</dbReference>
<dbReference type="InterPro" id="IPR002912">
    <property type="entry name" value="ACT_dom"/>
</dbReference>
<evidence type="ECO:0000313" key="10">
    <source>
        <dbReference type="EMBL" id="MBC8558048.1"/>
    </source>
</evidence>
<dbReference type="InterPro" id="IPR027271">
    <property type="entry name" value="Acetolactate_synth/TF_NikR_C"/>
</dbReference>